<dbReference type="RefSeq" id="WP_186562255.1">
    <property type="nucleotide sequence ID" value="NZ_JACNMF010000003.1"/>
</dbReference>
<evidence type="ECO:0000313" key="4">
    <source>
        <dbReference type="EMBL" id="MBC3758921.1"/>
    </source>
</evidence>
<sequence length="334" mass="37023">MKKTTLKYTIVCLTLILGLSLFSQTVPCDGTVPFEEQNGLLTIEMESGILPANSDWKEESEPDPNLPGSTINYIYWDGADSFSALPGAAITYNIKINNTGTYRFFWRGRIGAGNSGGEHNDAWLKIVADDFYATKQSSHTATGALEPKPDCNSNPDRTCPAGSSVGGFFKAFMNRHPGGNIEDRWGFVTNTNDHDSFRFIWATFNTPGNYSVIVDARSNSFFIDKMVLYRTDVSKNTAEDLNNSESTCTTLSVDDISKVWDVKIYPNPSAEYVTISNLPNNGTLLLKNIHGVTVKRMDYKSSNTTLDLTALQSGVYFISNLDRGNYFVKKLIKI</sequence>
<feature type="domain" description="Secretion system C-terminal sorting" evidence="3">
    <location>
        <begin position="264"/>
        <end position="332"/>
    </location>
</feature>
<dbReference type="Proteomes" id="UP000656244">
    <property type="component" value="Unassembled WGS sequence"/>
</dbReference>
<accession>A0A923HD25</accession>
<dbReference type="NCBIfam" id="TIGR04183">
    <property type="entry name" value="Por_Secre_tail"/>
    <property type="match status" value="1"/>
</dbReference>
<dbReference type="EMBL" id="JACNMF010000003">
    <property type="protein sequence ID" value="MBC3758921.1"/>
    <property type="molecule type" value="Genomic_DNA"/>
</dbReference>
<feature type="chain" id="PRO_5037456380" evidence="2">
    <location>
        <begin position="24"/>
        <end position="334"/>
    </location>
</feature>
<evidence type="ECO:0000256" key="2">
    <source>
        <dbReference type="SAM" id="SignalP"/>
    </source>
</evidence>
<evidence type="ECO:0000259" key="3">
    <source>
        <dbReference type="Pfam" id="PF18962"/>
    </source>
</evidence>
<dbReference type="AlphaFoldDB" id="A0A923HD25"/>
<name>A0A923HD25_9FLAO</name>
<dbReference type="InterPro" id="IPR026444">
    <property type="entry name" value="Secre_tail"/>
</dbReference>
<gene>
    <name evidence="4" type="ORF">H7U19_10930</name>
</gene>
<proteinExistence type="predicted"/>
<keyword evidence="5" id="KW-1185">Reference proteome</keyword>
<protein>
    <submittedName>
        <fullName evidence="4">T9SS type A sorting domain-containing protein</fullName>
    </submittedName>
</protein>
<dbReference type="Pfam" id="PF18962">
    <property type="entry name" value="Por_Secre_tail"/>
    <property type="match status" value="1"/>
</dbReference>
<organism evidence="4 5">
    <name type="scientific">Hyunsoonleella aquatilis</name>
    <dbReference type="NCBI Taxonomy" id="2762758"/>
    <lineage>
        <taxon>Bacteria</taxon>
        <taxon>Pseudomonadati</taxon>
        <taxon>Bacteroidota</taxon>
        <taxon>Flavobacteriia</taxon>
        <taxon>Flavobacteriales</taxon>
        <taxon>Flavobacteriaceae</taxon>
    </lineage>
</organism>
<reference evidence="4" key="1">
    <citation type="submission" date="2020-08" db="EMBL/GenBank/DDBJ databases">
        <title>Hyunsoonleella sp. strain SJ7 genome sequencing and assembly.</title>
        <authorList>
            <person name="Kim I."/>
        </authorList>
    </citation>
    <scope>NUCLEOTIDE SEQUENCE</scope>
    <source>
        <strain evidence="4">SJ7</strain>
    </source>
</reference>
<evidence type="ECO:0000313" key="5">
    <source>
        <dbReference type="Proteomes" id="UP000656244"/>
    </source>
</evidence>
<feature type="signal peptide" evidence="2">
    <location>
        <begin position="1"/>
        <end position="23"/>
    </location>
</feature>
<evidence type="ECO:0000256" key="1">
    <source>
        <dbReference type="ARBA" id="ARBA00022729"/>
    </source>
</evidence>
<comment type="caution">
    <text evidence="4">The sequence shown here is derived from an EMBL/GenBank/DDBJ whole genome shotgun (WGS) entry which is preliminary data.</text>
</comment>
<keyword evidence="1 2" id="KW-0732">Signal</keyword>